<dbReference type="PROSITE" id="PS50975">
    <property type="entry name" value="ATP_GRASP"/>
    <property type="match status" value="1"/>
</dbReference>
<protein>
    <recommendedName>
        <fullName evidence="2">ATP-grasp domain-containing protein</fullName>
    </recommendedName>
</protein>
<dbReference type="GO" id="GO:0046872">
    <property type="term" value="F:metal ion binding"/>
    <property type="evidence" value="ECO:0007669"/>
    <property type="project" value="InterPro"/>
</dbReference>
<evidence type="ECO:0000313" key="4">
    <source>
        <dbReference type="Proteomes" id="UP000177092"/>
    </source>
</evidence>
<dbReference type="Gene3D" id="3.30.470.20">
    <property type="entry name" value="ATP-grasp fold, B domain"/>
    <property type="match status" value="1"/>
</dbReference>
<reference evidence="3 4" key="1">
    <citation type="journal article" date="2016" name="Nat. Commun.">
        <title>Thousands of microbial genomes shed light on interconnected biogeochemical processes in an aquifer system.</title>
        <authorList>
            <person name="Anantharaman K."/>
            <person name="Brown C.T."/>
            <person name="Hug L.A."/>
            <person name="Sharon I."/>
            <person name="Castelle C.J."/>
            <person name="Probst A.J."/>
            <person name="Thomas B.C."/>
            <person name="Singh A."/>
            <person name="Wilkins M.J."/>
            <person name="Karaoz U."/>
            <person name="Brodie E.L."/>
            <person name="Williams K.H."/>
            <person name="Hubbard S.S."/>
            <person name="Banfield J.F."/>
        </authorList>
    </citation>
    <scope>NUCLEOTIDE SEQUENCE [LARGE SCALE GENOMIC DNA]</scope>
</reference>
<dbReference type="Pfam" id="PF02655">
    <property type="entry name" value="ATP-grasp_3"/>
    <property type="match status" value="1"/>
</dbReference>
<name>A0A1F6A4T5_9BACT</name>
<dbReference type="AlphaFoldDB" id="A0A1F6A4T5"/>
<feature type="domain" description="ATP-grasp" evidence="2">
    <location>
        <begin position="133"/>
        <end position="331"/>
    </location>
</feature>
<proteinExistence type="predicted"/>
<dbReference type="EMBL" id="MFJN01000070">
    <property type="protein sequence ID" value="OGG19748.1"/>
    <property type="molecule type" value="Genomic_DNA"/>
</dbReference>
<accession>A0A1F6A4T5</accession>
<comment type="caution">
    <text evidence="3">The sequence shown here is derived from an EMBL/GenBank/DDBJ whole genome shotgun (WGS) entry which is preliminary data.</text>
</comment>
<dbReference type="SUPFAM" id="SSF56059">
    <property type="entry name" value="Glutathione synthetase ATP-binding domain-like"/>
    <property type="match status" value="1"/>
</dbReference>
<dbReference type="GO" id="GO:0005524">
    <property type="term" value="F:ATP binding"/>
    <property type="evidence" value="ECO:0007669"/>
    <property type="project" value="UniProtKB-UniRule"/>
</dbReference>
<keyword evidence="1" id="KW-0067">ATP-binding</keyword>
<evidence type="ECO:0000259" key="2">
    <source>
        <dbReference type="PROSITE" id="PS50975"/>
    </source>
</evidence>
<dbReference type="InterPro" id="IPR011761">
    <property type="entry name" value="ATP-grasp"/>
</dbReference>
<evidence type="ECO:0000313" key="3">
    <source>
        <dbReference type="EMBL" id="OGG19748.1"/>
    </source>
</evidence>
<dbReference type="InterPro" id="IPR003806">
    <property type="entry name" value="ATP-grasp_PylC-type"/>
</dbReference>
<gene>
    <name evidence="3" type="ORF">A3D03_04425</name>
</gene>
<organism evidence="3 4">
    <name type="scientific">Candidatus Gottesmanbacteria bacterium RIFCSPHIGHO2_02_FULL_40_13</name>
    <dbReference type="NCBI Taxonomy" id="1798384"/>
    <lineage>
        <taxon>Bacteria</taxon>
        <taxon>Candidatus Gottesmaniibacteriota</taxon>
    </lineage>
</organism>
<sequence length="439" mass="50211">MISHIPAKILKSCIFFVTPDLKRGLGLDGILPDYHIICGRFDPLIPRLRKQGVQIFCLEEEGVHDEKKINNSGTILENEDTVNYINKKSGKTPVIMYFKPAKKIDYLLDKYKWKKAGNHSDLNECYENKIYFSRFLQKYFPDLGISSLTGRLNKLSFSELIKTYGQPYVIQFGHGWAGKTTFFIENEKDFLNLCQKYPETMVKAGKFIRGFTVLNNCCIYQDKILVSPPAVQIGAVKKLYPGPFVTCGRQWPVKFITEKQEREISRISQQVGSIMQKNSYKGFFGLDFLIDESSGKIYLSEINARLTASSAFFTKLEWGCGKIPLMLYHVASFLNLSLPDFDHDYPEIKGSQIIFRTGGGQPVKHDPEFFGLFSLGNQKSVFISDKYQPDKLKDREYIFMKRENSLTKPKGAETARIETGMEALETTKTLSGWVDRLIN</sequence>
<evidence type="ECO:0000256" key="1">
    <source>
        <dbReference type="PROSITE-ProRule" id="PRU00409"/>
    </source>
</evidence>
<dbReference type="STRING" id="1798384.A3D03_04425"/>
<keyword evidence="1" id="KW-0547">Nucleotide-binding</keyword>
<dbReference type="Proteomes" id="UP000177092">
    <property type="component" value="Unassembled WGS sequence"/>
</dbReference>